<dbReference type="PROSITE" id="PS51186">
    <property type="entry name" value="GNAT"/>
    <property type="match status" value="1"/>
</dbReference>
<reference evidence="3" key="1">
    <citation type="submission" date="2023-07" db="EMBL/GenBank/DDBJ databases">
        <title>Whole genome shotgun sequence of Streptomyces achromogenes subsp. rubradiris NBRC 14000.</title>
        <authorList>
            <person name="Komaki H."/>
            <person name="Tamura T."/>
        </authorList>
    </citation>
    <scope>NUCLEOTIDE SEQUENCE [LARGE SCALE GENOMIC DNA]</scope>
    <source>
        <strain evidence="3">NBRC 14000</strain>
    </source>
</reference>
<gene>
    <name evidence="2" type="ORF">Srubr_61550</name>
</gene>
<dbReference type="Proteomes" id="UP000646738">
    <property type="component" value="Unassembled WGS sequence"/>
</dbReference>
<name>A0ABQ3RKB9_STRRR</name>
<accession>A0ABQ3RKB9</accession>
<comment type="caution">
    <text evidence="2">The sequence shown here is derived from an EMBL/GenBank/DDBJ whole genome shotgun (WGS) entry which is preliminary data.</text>
</comment>
<dbReference type="RefSeq" id="WP_189998996.1">
    <property type="nucleotide sequence ID" value="NZ_BNCB01000024.1"/>
</dbReference>
<dbReference type="InterPro" id="IPR016181">
    <property type="entry name" value="Acyl_CoA_acyltransferase"/>
</dbReference>
<dbReference type="Pfam" id="PF00583">
    <property type="entry name" value="Acetyltransf_1"/>
    <property type="match status" value="1"/>
</dbReference>
<protein>
    <recommendedName>
        <fullName evidence="1">N-acetyltransferase domain-containing protein</fullName>
    </recommendedName>
</protein>
<dbReference type="SUPFAM" id="SSF55729">
    <property type="entry name" value="Acyl-CoA N-acyltransferases (Nat)"/>
    <property type="match status" value="1"/>
</dbReference>
<sequence length="170" mass="19556">MDLKWYAHADAPDVRSLLLDIHDEVYANDPDPFHSRERFSYFVDLWSGREDWRCVSGWEDGGPVGYAYGSTFKPGGWWKGTVRPRGVRGRIFALSELMVVPQWQGTGRARQIHDALIHSVDVDFVTLLVDSTHAKVQALYEKWGYEKRDEAKPSHDSPVYSVMVRTLRTD</sequence>
<proteinExistence type="predicted"/>
<dbReference type="Gene3D" id="3.40.630.30">
    <property type="match status" value="1"/>
</dbReference>
<feature type="domain" description="N-acetyltransferase" evidence="1">
    <location>
        <begin position="12"/>
        <end position="168"/>
    </location>
</feature>
<dbReference type="InterPro" id="IPR000182">
    <property type="entry name" value="GNAT_dom"/>
</dbReference>
<evidence type="ECO:0000313" key="2">
    <source>
        <dbReference type="EMBL" id="GHI56309.1"/>
    </source>
</evidence>
<evidence type="ECO:0000259" key="1">
    <source>
        <dbReference type="PROSITE" id="PS51186"/>
    </source>
</evidence>
<dbReference type="EMBL" id="BNEA01000015">
    <property type="protein sequence ID" value="GHI56309.1"/>
    <property type="molecule type" value="Genomic_DNA"/>
</dbReference>
<keyword evidence="3" id="KW-1185">Reference proteome</keyword>
<organism evidence="2 3">
    <name type="scientific">Streptomyces rubradiris</name>
    <name type="common">Streptomyces achromogenes subsp. rubradiris</name>
    <dbReference type="NCBI Taxonomy" id="285531"/>
    <lineage>
        <taxon>Bacteria</taxon>
        <taxon>Bacillati</taxon>
        <taxon>Actinomycetota</taxon>
        <taxon>Actinomycetes</taxon>
        <taxon>Kitasatosporales</taxon>
        <taxon>Streptomycetaceae</taxon>
        <taxon>Streptomyces</taxon>
    </lineage>
</organism>
<evidence type="ECO:0000313" key="3">
    <source>
        <dbReference type="Proteomes" id="UP000646738"/>
    </source>
</evidence>